<feature type="chain" id="PRO_5001708989" description="beta-lactamase" evidence="7">
    <location>
        <begin position="24"/>
        <end position="284"/>
    </location>
</feature>
<dbReference type="GO" id="GO:0046677">
    <property type="term" value="P:response to antibiotic"/>
    <property type="evidence" value="ECO:0007669"/>
    <property type="project" value="UniProtKB-KW"/>
</dbReference>
<dbReference type="SUPFAM" id="SSF56601">
    <property type="entry name" value="beta-lactamase/transpeptidase-like"/>
    <property type="match status" value="1"/>
</dbReference>
<evidence type="ECO:0000313" key="9">
    <source>
        <dbReference type="EMBL" id="AIG24708.1"/>
    </source>
</evidence>
<dbReference type="KEGG" id="blr:BRLA_c003130"/>
<sequence>MKLLKYGAVLLLSVAMAGCSVMAKESELQRPASISEKKEIVDLSKVEVKEFFPNDEGTFILRDVEKNSTFIFNEERAKQPQAPESTFKIMNALIGLQVKAVDDEYTVKRWDGVKRDLDVWNKDHTLGSGMRYSTVWYYQQLARDIGAERMKEWLHKAAYGNQDISGGIDKFWLNSTLKITPLEQADFLEKLYKEQLPFDKQVMKTVKRMMIQQDEDLYTLYGKTGTRNTPAVGWFVGFVKIEGHPYIFVTNVNGEGSSSGVKAKNITLQILKKYNMLPTPSQNK</sequence>
<dbReference type="Pfam" id="PF00905">
    <property type="entry name" value="Transpeptidase"/>
    <property type="match status" value="1"/>
</dbReference>
<evidence type="ECO:0000256" key="6">
    <source>
        <dbReference type="ARBA" id="ARBA00023251"/>
    </source>
</evidence>
<dbReference type="RefSeq" id="WP_003333652.1">
    <property type="nucleotide sequence ID" value="NZ_CP007806.1"/>
</dbReference>
<dbReference type="PROSITE" id="PS51257">
    <property type="entry name" value="PROKAR_LIPOPROTEIN"/>
    <property type="match status" value="1"/>
</dbReference>
<gene>
    <name evidence="9" type="ORF">BRLA_c003130</name>
</gene>
<dbReference type="HOGENOM" id="CLU_035412_3_2_9"/>
<evidence type="ECO:0000313" key="10">
    <source>
        <dbReference type="Proteomes" id="UP000005850"/>
    </source>
</evidence>
<dbReference type="PANTHER" id="PTHR30627">
    <property type="entry name" value="PEPTIDOGLYCAN D,D-TRANSPEPTIDASE"/>
    <property type="match status" value="1"/>
</dbReference>
<evidence type="ECO:0000256" key="4">
    <source>
        <dbReference type="ARBA" id="ARBA00022729"/>
    </source>
</evidence>
<dbReference type="Gene3D" id="3.40.710.10">
    <property type="entry name" value="DD-peptidase/beta-lactamase superfamily"/>
    <property type="match status" value="1"/>
</dbReference>
<dbReference type="InterPro" id="IPR001460">
    <property type="entry name" value="PCN-bd_Tpept"/>
</dbReference>
<dbReference type="eggNOG" id="COG2602">
    <property type="taxonomic scope" value="Bacteria"/>
</dbReference>
<keyword evidence="6" id="KW-0046">Antibiotic resistance</keyword>
<protein>
    <recommendedName>
        <fullName evidence="3">beta-lactamase</fullName>
        <ecNumber evidence="3">3.5.2.6</ecNumber>
    </recommendedName>
</protein>
<feature type="domain" description="Penicillin-binding protein transpeptidase" evidence="8">
    <location>
        <begin position="74"/>
        <end position="271"/>
    </location>
</feature>
<name>A0A075R0I0_BRELA</name>
<comment type="catalytic activity">
    <reaction evidence="1">
        <text>a beta-lactam + H2O = a substituted beta-amino acid</text>
        <dbReference type="Rhea" id="RHEA:20401"/>
        <dbReference type="ChEBI" id="CHEBI:15377"/>
        <dbReference type="ChEBI" id="CHEBI:35627"/>
        <dbReference type="ChEBI" id="CHEBI:140347"/>
        <dbReference type="EC" id="3.5.2.6"/>
    </reaction>
</comment>
<dbReference type="InterPro" id="IPR050515">
    <property type="entry name" value="Beta-lactam/transpept"/>
</dbReference>
<dbReference type="GO" id="GO:0005886">
    <property type="term" value="C:plasma membrane"/>
    <property type="evidence" value="ECO:0007669"/>
    <property type="project" value="TreeGrafter"/>
</dbReference>
<dbReference type="STRING" id="1042163.BRLA_c003130"/>
<evidence type="ECO:0000259" key="8">
    <source>
        <dbReference type="Pfam" id="PF00905"/>
    </source>
</evidence>
<dbReference type="GO" id="GO:0008658">
    <property type="term" value="F:penicillin binding"/>
    <property type="evidence" value="ECO:0007669"/>
    <property type="project" value="InterPro"/>
</dbReference>
<dbReference type="EC" id="3.5.2.6" evidence="3"/>
<keyword evidence="10" id="KW-1185">Reference proteome</keyword>
<organism evidence="9 10">
    <name type="scientific">Brevibacillus laterosporus LMG 15441</name>
    <dbReference type="NCBI Taxonomy" id="1042163"/>
    <lineage>
        <taxon>Bacteria</taxon>
        <taxon>Bacillati</taxon>
        <taxon>Bacillota</taxon>
        <taxon>Bacilli</taxon>
        <taxon>Bacillales</taxon>
        <taxon>Paenibacillaceae</taxon>
        <taxon>Brevibacillus</taxon>
    </lineage>
</organism>
<dbReference type="InterPro" id="IPR012338">
    <property type="entry name" value="Beta-lactam/transpept-like"/>
</dbReference>
<dbReference type="Proteomes" id="UP000005850">
    <property type="component" value="Chromosome"/>
</dbReference>
<dbReference type="AlphaFoldDB" id="A0A075R0I0"/>
<feature type="signal peptide" evidence="7">
    <location>
        <begin position="1"/>
        <end position="23"/>
    </location>
</feature>
<evidence type="ECO:0000256" key="7">
    <source>
        <dbReference type="SAM" id="SignalP"/>
    </source>
</evidence>
<evidence type="ECO:0000256" key="2">
    <source>
        <dbReference type="ARBA" id="ARBA00007898"/>
    </source>
</evidence>
<evidence type="ECO:0000256" key="1">
    <source>
        <dbReference type="ARBA" id="ARBA00001526"/>
    </source>
</evidence>
<dbReference type="GO" id="GO:0008800">
    <property type="term" value="F:beta-lactamase activity"/>
    <property type="evidence" value="ECO:0007669"/>
    <property type="project" value="UniProtKB-EC"/>
</dbReference>
<evidence type="ECO:0000256" key="5">
    <source>
        <dbReference type="ARBA" id="ARBA00022801"/>
    </source>
</evidence>
<dbReference type="PANTHER" id="PTHR30627:SF6">
    <property type="entry name" value="BETA-LACTAMASE YBXI-RELATED"/>
    <property type="match status" value="1"/>
</dbReference>
<comment type="similarity">
    <text evidence="2">Belongs to the class-D beta-lactamase family.</text>
</comment>
<dbReference type="NCBIfam" id="NF012161">
    <property type="entry name" value="bla_class_D_main"/>
    <property type="match status" value="1"/>
</dbReference>
<dbReference type="EMBL" id="CP007806">
    <property type="protein sequence ID" value="AIG24708.1"/>
    <property type="molecule type" value="Genomic_DNA"/>
</dbReference>
<keyword evidence="5 9" id="KW-0378">Hydrolase</keyword>
<keyword evidence="4 7" id="KW-0732">Signal</keyword>
<accession>A0A075R0I0</accession>
<reference evidence="9 10" key="1">
    <citation type="journal article" date="2011" name="J. Bacteriol.">
        <title>Genome sequence of Brevibacillus laterosporus LMG 15441, a pathogen of invertebrates.</title>
        <authorList>
            <person name="Djukic M."/>
            <person name="Poehlein A."/>
            <person name="Thurmer A."/>
            <person name="Daniel R."/>
        </authorList>
    </citation>
    <scope>NUCLEOTIDE SEQUENCE [LARGE SCALE GENOMIC DNA]</scope>
    <source>
        <strain evidence="9 10">LMG 15441</strain>
    </source>
</reference>
<evidence type="ECO:0000256" key="3">
    <source>
        <dbReference type="ARBA" id="ARBA00012865"/>
    </source>
</evidence>
<dbReference type="GO" id="GO:0071555">
    <property type="term" value="P:cell wall organization"/>
    <property type="evidence" value="ECO:0007669"/>
    <property type="project" value="TreeGrafter"/>
</dbReference>
<proteinExistence type="inferred from homology"/>